<protein>
    <recommendedName>
        <fullName evidence="7">Protein kinase domain-containing protein</fullName>
    </recommendedName>
</protein>
<keyword evidence="5" id="KW-0418">Kinase</keyword>
<comment type="similarity">
    <text evidence="1">Belongs to the protein kinase superfamily. CMGC Ser/Thr protein kinase family. GSK-3 subfamily.</text>
</comment>
<evidence type="ECO:0000256" key="4">
    <source>
        <dbReference type="ARBA" id="ARBA00022741"/>
    </source>
</evidence>
<evidence type="ECO:0000259" key="7">
    <source>
        <dbReference type="PROSITE" id="PS50011"/>
    </source>
</evidence>
<dbReference type="GO" id="GO:0005737">
    <property type="term" value="C:cytoplasm"/>
    <property type="evidence" value="ECO:0007669"/>
    <property type="project" value="TreeGrafter"/>
</dbReference>
<dbReference type="Pfam" id="PF00069">
    <property type="entry name" value="Pkinase"/>
    <property type="match status" value="1"/>
</dbReference>
<dbReference type="AlphaFoldDB" id="A0A7S4QM87"/>
<dbReference type="PANTHER" id="PTHR24057:SF0">
    <property type="entry name" value="PROTEIN KINASE SHAGGY-RELATED"/>
    <property type="match status" value="1"/>
</dbReference>
<dbReference type="EMBL" id="HBNR01032487">
    <property type="protein sequence ID" value="CAE4587146.1"/>
    <property type="molecule type" value="Transcribed_RNA"/>
</dbReference>
<proteinExistence type="inferred from homology"/>
<evidence type="ECO:0000256" key="1">
    <source>
        <dbReference type="ARBA" id="ARBA00005527"/>
    </source>
</evidence>
<gene>
    <name evidence="8" type="ORF">AMON00008_LOCUS22288</name>
</gene>
<keyword evidence="2" id="KW-0723">Serine/threonine-protein kinase</keyword>
<dbReference type="PANTHER" id="PTHR24057">
    <property type="entry name" value="GLYCOGEN SYNTHASE KINASE-3 ALPHA"/>
    <property type="match status" value="1"/>
</dbReference>
<keyword evidence="3" id="KW-0808">Transferase</keyword>
<evidence type="ECO:0000256" key="5">
    <source>
        <dbReference type="ARBA" id="ARBA00022777"/>
    </source>
</evidence>
<evidence type="ECO:0000256" key="6">
    <source>
        <dbReference type="ARBA" id="ARBA00022840"/>
    </source>
</evidence>
<sequence length="173" mass="20244">MQPARQRPSRSARSMRALAMRPYVCSRYYRAPELILGSTSYTTSVDLWSSRCCSASHCSRGRMASTSLSRSSRSWARRPHRIAAHPWEKVFRGWTSREANEVADLMLRYDPASRLPPLHVLMHRFFDALRNEEKPSHATLFDFRPDELWWCTPRDRERLVPRWVPARVKVEGA</sequence>
<dbReference type="GO" id="GO:0005634">
    <property type="term" value="C:nucleus"/>
    <property type="evidence" value="ECO:0007669"/>
    <property type="project" value="TreeGrafter"/>
</dbReference>
<dbReference type="InterPro" id="IPR050591">
    <property type="entry name" value="GSK-3"/>
</dbReference>
<dbReference type="GO" id="GO:0030154">
    <property type="term" value="P:cell differentiation"/>
    <property type="evidence" value="ECO:0007669"/>
    <property type="project" value="TreeGrafter"/>
</dbReference>
<name>A0A7S4QM87_9DINO</name>
<organism evidence="8">
    <name type="scientific">Alexandrium monilatum</name>
    <dbReference type="NCBI Taxonomy" id="311494"/>
    <lineage>
        <taxon>Eukaryota</taxon>
        <taxon>Sar</taxon>
        <taxon>Alveolata</taxon>
        <taxon>Dinophyceae</taxon>
        <taxon>Gonyaulacales</taxon>
        <taxon>Pyrocystaceae</taxon>
        <taxon>Alexandrium</taxon>
    </lineage>
</organism>
<keyword evidence="4" id="KW-0547">Nucleotide-binding</keyword>
<dbReference type="InterPro" id="IPR011009">
    <property type="entry name" value="Kinase-like_dom_sf"/>
</dbReference>
<evidence type="ECO:0000313" key="8">
    <source>
        <dbReference type="EMBL" id="CAE4587146.1"/>
    </source>
</evidence>
<dbReference type="Gene3D" id="1.10.510.10">
    <property type="entry name" value="Transferase(Phosphotransferase) domain 1"/>
    <property type="match status" value="1"/>
</dbReference>
<dbReference type="GO" id="GO:0007165">
    <property type="term" value="P:signal transduction"/>
    <property type="evidence" value="ECO:0007669"/>
    <property type="project" value="TreeGrafter"/>
</dbReference>
<evidence type="ECO:0000256" key="2">
    <source>
        <dbReference type="ARBA" id="ARBA00022527"/>
    </source>
</evidence>
<accession>A0A7S4QM87</accession>
<dbReference type="GO" id="GO:0004674">
    <property type="term" value="F:protein serine/threonine kinase activity"/>
    <property type="evidence" value="ECO:0007669"/>
    <property type="project" value="UniProtKB-KW"/>
</dbReference>
<reference evidence="8" key="1">
    <citation type="submission" date="2021-01" db="EMBL/GenBank/DDBJ databases">
        <authorList>
            <person name="Corre E."/>
            <person name="Pelletier E."/>
            <person name="Niang G."/>
            <person name="Scheremetjew M."/>
            <person name="Finn R."/>
            <person name="Kale V."/>
            <person name="Holt S."/>
            <person name="Cochrane G."/>
            <person name="Meng A."/>
            <person name="Brown T."/>
            <person name="Cohen L."/>
        </authorList>
    </citation>
    <scope>NUCLEOTIDE SEQUENCE</scope>
    <source>
        <strain evidence="8">CCMP3105</strain>
    </source>
</reference>
<evidence type="ECO:0000256" key="3">
    <source>
        <dbReference type="ARBA" id="ARBA00022679"/>
    </source>
</evidence>
<feature type="domain" description="Protein kinase" evidence="7">
    <location>
        <begin position="1"/>
        <end position="126"/>
    </location>
</feature>
<dbReference type="GO" id="GO:0005524">
    <property type="term" value="F:ATP binding"/>
    <property type="evidence" value="ECO:0007669"/>
    <property type="project" value="UniProtKB-KW"/>
</dbReference>
<dbReference type="InterPro" id="IPR000719">
    <property type="entry name" value="Prot_kinase_dom"/>
</dbReference>
<dbReference type="PROSITE" id="PS50011">
    <property type="entry name" value="PROTEIN_KINASE_DOM"/>
    <property type="match status" value="1"/>
</dbReference>
<keyword evidence="6" id="KW-0067">ATP-binding</keyword>
<dbReference type="SUPFAM" id="SSF56112">
    <property type="entry name" value="Protein kinase-like (PK-like)"/>
    <property type="match status" value="1"/>
</dbReference>